<dbReference type="PRINTS" id="PR00368">
    <property type="entry name" value="FADPNR"/>
</dbReference>
<evidence type="ECO:0000313" key="3">
    <source>
        <dbReference type="Proteomes" id="UP001642406"/>
    </source>
</evidence>
<organism evidence="2 3">
    <name type="scientific">Sporothrix bragantina</name>
    <dbReference type="NCBI Taxonomy" id="671064"/>
    <lineage>
        <taxon>Eukaryota</taxon>
        <taxon>Fungi</taxon>
        <taxon>Dikarya</taxon>
        <taxon>Ascomycota</taxon>
        <taxon>Pezizomycotina</taxon>
        <taxon>Sordariomycetes</taxon>
        <taxon>Sordariomycetidae</taxon>
        <taxon>Ophiostomatales</taxon>
        <taxon>Ophiostomataceae</taxon>
        <taxon>Sporothrix</taxon>
    </lineage>
</organism>
<dbReference type="PANTHER" id="PTHR42877">
    <property type="entry name" value="L-ORNITHINE N(5)-MONOOXYGENASE-RELATED"/>
    <property type="match status" value="1"/>
</dbReference>
<proteinExistence type="inferred from homology"/>
<dbReference type="PANTHER" id="PTHR42877:SF7">
    <property type="entry name" value="FLAVIN-BINDING MONOOXYGENASE-RELATED"/>
    <property type="match status" value="1"/>
</dbReference>
<protein>
    <recommendedName>
        <fullName evidence="4">Cyclohexanone monooxygenase</fullName>
    </recommendedName>
</protein>
<evidence type="ECO:0000313" key="2">
    <source>
        <dbReference type="EMBL" id="CAK7219658.1"/>
    </source>
</evidence>
<dbReference type="Gene3D" id="3.50.50.60">
    <property type="entry name" value="FAD/NAD(P)-binding domain"/>
    <property type="match status" value="2"/>
</dbReference>
<dbReference type="EMBL" id="CAWUHC010000028">
    <property type="protein sequence ID" value="CAK7219658.1"/>
    <property type="molecule type" value="Genomic_DNA"/>
</dbReference>
<dbReference type="InterPro" id="IPR051209">
    <property type="entry name" value="FAD-bind_Monooxygenase_sf"/>
</dbReference>
<evidence type="ECO:0000256" key="1">
    <source>
        <dbReference type="ARBA" id="ARBA00010139"/>
    </source>
</evidence>
<dbReference type="Proteomes" id="UP001642406">
    <property type="component" value="Unassembled WGS sequence"/>
</dbReference>
<comment type="caution">
    <text evidence="2">The sequence shown here is derived from an EMBL/GenBank/DDBJ whole genome shotgun (WGS) entry which is preliminary data.</text>
</comment>
<comment type="similarity">
    <text evidence="1">Belongs to the FAD-binding monooxygenase family.</text>
</comment>
<reference evidence="2 3" key="1">
    <citation type="submission" date="2024-01" db="EMBL/GenBank/DDBJ databases">
        <authorList>
            <person name="Allen C."/>
            <person name="Tagirdzhanova G."/>
        </authorList>
    </citation>
    <scope>NUCLEOTIDE SEQUENCE [LARGE SCALE GENOMIC DNA]</scope>
</reference>
<keyword evidence="3" id="KW-1185">Reference proteome</keyword>
<dbReference type="SUPFAM" id="SSF51905">
    <property type="entry name" value="FAD/NAD(P)-binding domain"/>
    <property type="match status" value="2"/>
</dbReference>
<dbReference type="InterPro" id="IPR036188">
    <property type="entry name" value="FAD/NAD-bd_sf"/>
</dbReference>
<evidence type="ECO:0008006" key="4">
    <source>
        <dbReference type="Google" id="ProtNLM"/>
    </source>
</evidence>
<dbReference type="Pfam" id="PF13450">
    <property type="entry name" value="NAD_binding_8"/>
    <property type="match status" value="1"/>
</dbReference>
<sequence>MFINEEPETRLNGDYASKIGSSSVCKTPAESTSTAWHPDSNEIDYARPMKVIVIGAGISGILAAIRFPRRIPNLDLVVYDKNPEVGGTWYENKYPGVACDIPAHVYQASFEPNPNWSKFYASGQEILDYWKGIVAKYGVQQYLKLSHKVIEARFHDTTAKWHVKVENQLTGEVIQDTCDVLYGCMGSLNDWHWPDIPGLHSFQGKLLHSAAWDQAWDPTGQSVAVIGSGSSAIQIVPALQPKAKHLENYVRGQVWIAPPIAEAEVRKRTATESNFSFSPEELREFQEQPDRLLAYRKKLDSEIQSMTKVTLRGSLSEEAAAHFTQSMTAKLAKKPQILQKILPSFAPGCRRITPGPGYLEALTEDNVSFVSEAIASVTKDGIVTADGALHKVDAIVCATGFDTSFTGRFPIYGAGGLDLDAKWRDYPDTYMGLCTPGMPNYFVAHGPNAGLGVGSVSIVLERTCDYVCATVAKMQRDRIATVQPRQTARDAFVAYCKDYFSRTVFSLPCRSWYKRGTLDGPVTALWPGSALHFVKALEKPRWEDYDYTYLDGNGNSVAWLGNGFTMCERDTESDKSTYLDPANIDYPSLAVST</sequence>
<gene>
    <name evidence="2" type="ORF">SBRCBS47491_003921</name>
</gene>
<name>A0ABP0BJ58_9PEZI</name>
<accession>A0ABP0BJ58</accession>